<dbReference type="AlphaFoldDB" id="A0A3N1Y170"/>
<dbReference type="Proteomes" id="UP000276634">
    <property type="component" value="Unassembled WGS sequence"/>
</dbReference>
<dbReference type="GO" id="GO:0006793">
    <property type="term" value="P:phosphorus metabolic process"/>
    <property type="evidence" value="ECO:0007669"/>
    <property type="project" value="UniProtKB-ARBA"/>
</dbReference>
<name>A0A3N1Y170_9GAMM</name>
<dbReference type="SUPFAM" id="SSF52540">
    <property type="entry name" value="P-loop containing nucleoside triphosphate hydrolases"/>
    <property type="match status" value="1"/>
</dbReference>
<dbReference type="GO" id="GO:0005694">
    <property type="term" value="C:chromosome"/>
    <property type="evidence" value="ECO:0007669"/>
    <property type="project" value="InterPro"/>
</dbReference>
<dbReference type="Gene3D" id="3.30.870.10">
    <property type="entry name" value="Endonuclease Chain A"/>
    <property type="match status" value="1"/>
</dbReference>
<dbReference type="PANTHER" id="PTHR43788:SF8">
    <property type="entry name" value="DNA-BINDING PROTEIN SMUBP-2"/>
    <property type="match status" value="1"/>
</dbReference>
<dbReference type="Gene3D" id="3.30.65.10">
    <property type="entry name" value="Bacterial Topoisomerase I, domain 1"/>
    <property type="match status" value="2"/>
</dbReference>
<dbReference type="Pfam" id="PF13091">
    <property type="entry name" value="PLDc_2"/>
    <property type="match status" value="1"/>
</dbReference>
<evidence type="ECO:0000256" key="5">
    <source>
        <dbReference type="ARBA" id="ARBA00022840"/>
    </source>
</evidence>
<evidence type="ECO:0000256" key="3">
    <source>
        <dbReference type="ARBA" id="ARBA00022801"/>
    </source>
</evidence>
<dbReference type="InterPro" id="IPR001736">
    <property type="entry name" value="PLipase_D/transphosphatidylase"/>
</dbReference>
<dbReference type="PANTHER" id="PTHR43788">
    <property type="entry name" value="DNA2/NAM7 HELICASE FAMILY MEMBER"/>
    <property type="match status" value="1"/>
</dbReference>
<dbReference type="InterPro" id="IPR027417">
    <property type="entry name" value="P-loop_NTPase"/>
</dbReference>
<dbReference type="GO" id="GO:0016787">
    <property type="term" value="F:hydrolase activity"/>
    <property type="evidence" value="ECO:0007669"/>
    <property type="project" value="UniProtKB-KW"/>
</dbReference>
<evidence type="ECO:0000313" key="9">
    <source>
        <dbReference type="EMBL" id="ROR32575.1"/>
    </source>
</evidence>
<dbReference type="InterPro" id="IPR041677">
    <property type="entry name" value="DNA2/NAM7_AAA_11"/>
</dbReference>
<evidence type="ECO:0000256" key="6">
    <source>
        <dbReference type="SAM" id="Coils"/>
    </source>
</evidence>
<dbReference type="InterPro" id="IPR041679">
    <property type="entry name" value="DNA2/NAM7-like_C"/>
</dbReference>
<reference evidence="9 10" key="1">
    <citation type="submission" date="2018-11" db="EMBL/GenBank/DDBJ databases">
        <title>Genomic Encyclopedia of Type Strains, Phase IV (KMG-IV): sequencing the most valuable type-strain genomes for metagenomic binning, comparative biology and taxonomic classification.</title>
        <authorList>
            <person name="Goeker M."/>
        </authorList>
    </citation>
    <scope>NUCLEOTIDE SEQUENCE [LARGE SCALE GENOMIC DNA]</scope>
    <source>
        <strain evidence="9 10">DSM 100275</strain>
    </source>
</reference>
<evidence type="ECO:0000256" key="1">
    <source>
        <dbReference type="ARBA" id="ARBA00007913"/>
    </source>
</evidence>
<evidence type="ECO:0000259" key="8">
    <source>
        <dbReference type="PROSITE" id="PS50035"/>
    </source>
</evidence>
<dbReference type="PROSITE" id="PS50035">
    <property type="entry name" value="PLD"/>
    <property type="match status" value="1"/>
</dbReference>
<dbReference type="Gene3D" id="3.40.50.300">
    <property type="entry name" value="P-loop containing nucleotide triphosphate hydrolases"/>
    <property type="match status" value="3"/>
</dbReference>
<dbReference type="Pfam" id="PF13086">
    <property type="entry name" value="AAA_11"/>
    <property type="match status" value="1"/>
</dbReference>
<dbReference type="GO" id="GO:0003916">
    <property type="term" value="F:DNA topoisomerase activity"/>
    <property type="evidence" value="ECO:0007669"/>
    <property type="project" value="InterPro"/>
</dbReference>
<sequence length="1039" mass="113640">MSSVLQSMIRALDLEIAAIKKKGGGTQVELRGGERVGQAEGSWLYSFVVTEDLNLRDDTPVRVAVGQEDVRGVIVSLKDGVLLVALEQDLGLRIAAARLVADDAFLIERLMERLQKVQSGEVQHCRSAAERAIGQAPPDTADVEPHPSVTSDGALNADQMSALRRSLGSDTTFVWGPPGTGKTTTLARIVEGHYRAGRSVLLVSNTNIAVDTALERVAERLKGEPEFHQGLVIRQGPVVKEELRCRFGSQVILDEIVARLGEGLHSEKDAITREAASLEAEERSLAAALRDLETVAQARQTLEARSRARETALSTIDAREREANSHRERAAKLAADLERARRMGAIRRFFSGLNPERLERERAAAERQAQAATEAARALAADIPKLDTEIAALQAEVNTLLTSIAHHPPEPAIRDRLQTVRERLREIHERIATIDRELATLEQEVLGRCRILATTVYRTYLGSGLPRQFDAVVIDEASMLMPPLVYYVAGLGTSSVTVAGDFRQLPPIVISDGPLAEEWLKCDVFEKAGIPKRLAKRQPTPHLVALGIQYRMREPICAVINDLFYADRPLRTDPAAGRGGGDFPLGTAPLLYVDTTQFHPWTALRVGTYSRYNLFHALLVRNIVLHLAETGFLPPAGEPNEAVGAVAPYASQARLIQALLDDRLGERAVGIAATVHRFQGNEKRVMLLDFTDSLGVRLGRFLRATRIEEDGARLLNVAVSRARHHVVLVGNFEYLRAKAPRGGFVHGLIEHFETHGEALNLGMLLPLAERDWIDGLHQVLPAGFDLHEGTAGVFTEGTFYPAFARDLERATKSIVILSPFATGPGTARWAEALRAAVARGVRVRVVTRPAEEFGVGGTAEVSEVVRGLREIGVTVDLRARMHEKVAILDGRILWHGSLNILSHRDTSESMLRLKSPAACRQLGRFLSPPAGRREEDAPAFAAAANPECPKCGGPTVWRDGRYGIWFECEDPDCDGKIDARRRGAGGTRGGERRRGTRATGSIPCPEPGCSGTLRECNGRYGAFLGCSNYPKCRHTEPVE</sequence>
<evidence type="ECO:0000256" key="7">
    <source>
        <dbReference type="SAM" id="MobiDB-lite"/>
    </source>
</evidence>
<comment type="similarity">
    <text evidence="1">Belongs to the DNA2/NAM7 helicase family.</text>
</comment>
<dbReference type="GO" id="GO:0006265">
    <property type="term" value="P:DNA topological change"/>
    <property type="evidence" value="ECO:0007669"/>
    <property type="project" value="InterPro"/>
</dbReference>
<comment type="caution">
    <text evidence="9">The sequence shown here is derived from an EMBL/GenBank/DDBJ whole genome shotgun (WGS) entry which is preliminary data.</text>
</comment>
<evidence type="ECO:0000313" key="10">
    <source>
        <dbReference type="Proteomes" id="UP000276634"/>
    </source>
</evidence>
<keyword evidence="3" id="KW-0378">Hydrolase</keyword>
<evidence type="ECO:0000256" key="2">
    <source>
        <dbReference type="ARBA" id="ARBA00022741"/>
    </source>
</evidence>
<gene>
    <name evidence="9" type="ORF">EDC57_1781</name>
</gene>
<dbReference type="InterPro" id="IPR047187">
    <property type="entry name" value="SF1_C_Upf1"/>
</dbReference>
<keyword evidence="10" id="KW-1185">Reference proteome</keyword>
<dbReference type="GO" id="GO:0005524">
    <property type="term" value="F:ATP binding"/>
    <property type="evidence" value="ECO:0007669"/>
    <property type="project" value="UniProtKB-KW"/>
</dbReference>
<keyword evidence="9" id="KW-0413">Isomerase</keyword>
<accession>A0A3N1Y170</accession>
<proteinExistence type="inferred from homology"/>
<dbReference type="InterPro" id="IPR013498">
    <property type="entry name" value="Topo_IA_Znf"/>
</dbReference>
<evidence type="ECO:0000256" key="4">
    <source>
        <dbReference type="ARBA" id="ARBA00022806"/>
    </source>
</evidence>
<dbReference type="InterPro" id="IPR050534">
    <property type="entry name" value="Coronavir_polyprotein_1ab"/>
</dbReference>
<keyword evidence="6" id="KW-0175">Coiled coil</keyword>
<dbReference type="CDD" id="cd18808">
    <property type="entry name" value="SF1_C_Upf1"/>
    <property type="match status" value="1"/>
</dbReference>
<dbReference type="Pfam" id="PF13087">
    <property type="entry name" value="AAA_12"/>
    <property type="match status" value="1"/>
</dbReference>
<dbReference type="SUPFAM" id="SSF56024">
    <property type="entry name" value="Phospholipase D/nuclease"/>
    <property type="match status" value="1"/>
</dbReference>
<dbReference type="SUPFAM" id="SSF57783">
    <property type="entry name" value="Zinc beta-ribbon"/>
    <property type="match status" value="2"/>
</dbReference>
<keyword evidence="4" id="KW-0347">Helicase</keyword>
<feature type="domain" description="PLD phosphodiesterase" evidence="8">
    <location>
        <begin position="877"/>
        <end position="904"/>
    </location>
</feature>
<dbReference type="GO" id="GO:0043139">
    <property type="term" value="F:5'-3' DNA helicase activity"/>
    <property type="evidence" value="ECO:0007669"/>
    <property type="project" value="TreeGrafter"/>
</dbReference>
<dbReference type="GO" id="GO:0003677">
    <property type="term" value="F:DNA binding"/>
    <property type="evidence" value="ECO:0007669"/>
    <property type="project" value="InterPro"/>
</dbReference>
<dbReference type="InterPro" id="IPR025202">
    <property type="entry name" value="PLD-like_dom"/>
</dbReference>
<keyword evidence="2" id="KW-0547">Nucleotide-binding</keyword>
<dbReference type="OrthoDB" id="9804262at2"/>
<dbReference type="CDD" id="cd09126">
    <property type="entry name" value="PLDc_C_DEXD_like"/>
    <property type="match status" value="1"/>
</dbReference>
<feature type="region of interest" description="Disordered" evidence="7">
    <location>
        <begin position="980"/>
        <end position="999"/>
    </location>
</feature>
<dbReference type="EMBL" id="RJVI01000002">
    <property type="protein sequence ID" value="ROR32575.1"/>
    <property type="molecule type" value="Genomic_DNA"/>
</dbReference>
<feature type="coiled-coil region" evidence="6">
    <location>
        <begin position="275"/>
        <end position="444"/>
    </location>
</feature>
<protein>
    <submittedName>
        <fullName evidence="9">Topoisomerase-like DNA binding C4 zinc finger protein</fullName>
    </submittedName>
</protein>
<dbReference type="Pfam" id="PF01396">
    <property type="entry name" value="Zn_ribbon_Top1"/>
    <property type="match status" value="2"/>
</dbReference>
<keyword evidence="5" id="KW-0067">ATP-binding</keyword>
<dbReference type="RefSeq" id="WP_123401497.1">
    <property type="nucleotide sequence ID" value="NZ_RJVI01000002.1"/>
</dbReference>
<organism evidence="9 10">
    <name type="scientific">Inmirania thermothiophila</name>
    <dbReference type="NCBI Taxonomy" id="1750597"/>
    <lineage>
        <taxon>Bacteria</taxon>
        <taxon>Pseudomonadati</taxon>
        <taxon>Pseudomonadota</taxon>
        <taxon>Gammaproteobacteria</taxon>
        <taxon>Chromatiales</taxon>
        <taxon>Ectothiorhodospiraceae</taxon>
        <taxon>Inmirania</taxon>
    </lineage>
</organism>